<feature type="signal peptide" evidence="1">
    <location>
        <begin position="1"/>
        <end position="32"/>
    </location>
</feature>
<evidence type="ECO:0000313" key="2">
    <source>
        <dbReference type="EMBL" id="VEP14358.1"/>
    </source>
</evidence>
<protein>
    <submittedName>
        <fullName evidence="2">Uncharacterized protein</fullName>
    </submittedName>
</protein>
<keyword evidence="1" id="KW-0732">Signal</keyword>
<sequence length="146" mass="16047">MNYMKFWLAFGMKTIMLLTIVASTFSNSATLAAPKSDTHNQTIRGNSGGPVDSKNCGFVANTPSYTLSLSNRIDYMRMFVEVNGGQPTLLVIGPKADDSFCVLGDMNTGLNPEISGVWEAGTYNVYIGDRYGERHQFTLRISTDKN</sequence>
<proteinExistence type="predicted"/>
<dbReference type="AlphaFoldDB" id="A0A563VSD0"/>
<gene>
    <name evidence="2" type="ORF">H1P_260009</name>
</gene>
<organism evidence="2 3">
    <name type="scientific">Hyella patelloides LEGE 07179</name>
    <dbReference type="NCBI Taxonomy" id="945734"/>
    <lineage>
        <taxon>Bacteria</taxon>
        <taxon>Bacillati</taxon>
        <taxon>Cyanobacteriota</taxon>
        <taxon>Cyanophyceae</taxon>
        <taxon>Pleurocapsales</taxon>
        <taxon>Hyellaceae</taxon>
        <taxon>Hyella</taxon>
    </lineage>
</organism>
<dbReference type="Proteomes" id="UP000320055">
    <property type="component" value="Unassembled WGS sequence"/>
</dbReference>
<dbReference type="EMBL" id="CAACVJ010000179">
    <property type="protein sequence ID" value="VEP14358.1"/>
    <property type="molecule type" value="Genomic_DNA"/>
</dbReference>
<keyword evidence="3" id="KW-1185">Reference proteome</keyword>
<accession>A0A563VSD0</accession>
<evidence type="ECO:0000256" key="1">
    <source>
        <dbReference type="SAM" id="SignalP"/>
    </source>
</evidence>
<feature type="chain" id="PRO_5021940326" evidence="1">
    <location>
        <begin position="33"/>
        <end position="146"/>
    </location>
</feature>
<name>A0A563VSD0_9CYAN</name>
<evidence type="ECO:0000313" key="3">
    <source>
        <dbReference type="Proteomes" id="UP000320055"/>
    </source>
</evidence>
<reference evidence="2 3" key="1">
    <citation type="submission" date="2019-01" db="EMBL/GenBank/DDBJ databases">
        <authorList>
            <person name="Brito A."/>
        </authorList>
    </citation>
    <scope>NUCLEOTIDE SEQUENCE [LARGE SCALE GENOMIC DNA]</scope>
    <source>
        <strain evidence="2">1</strain>
    </source>
</reference>